<dbReference type="Gene3D" id="3.40.50.300">
    <property type="entry name" value="P-loop containing nucleotide triphosphate hydrolases"/>
    <property type="match status" value="1"/>
</dbReference>
<dbReference type="EMBL" id="CP157390">
    <property type="protein sequence ID" value="XBM47705.1"/>
    <property type="molecule type" value="Genomic_DNA"/>
</dbReference>
<dbReference type="InterPro" id="IPR027417">
    <property type="entry name" value="P-loop_NTPase"/>
</dbReference>
<protein>
    <submittedName>
        <fullName evidence="1">Uncharacterized protein</fullName>
    </submittedName>
</protein>
<dbReference type="AlphaFoldDB" id="A0AAU7GBS1"/>
<proteinExistence type="predicted"/>
<sequence>MLTAEHSTAAARLARREIGGGFEVALGRSAAAADALAAQAPPSVHRIPTDGRTVREIAEELVALSGWATPSGG</sequence>
<dbReference type="RefSeq" id="WP_348787671.1">
    <property type="nucleotide sequence ID" value="NZ_CP157390.1"/>
</dbReference>
<organism evidence="1">
    <name type="scientific">Leifsonia sp. NPDC080035</name>
    <dbReference type="NCBI Taxonomy" id="3143936"/>
    <lineage>
        <taxon>Bacteria</taxon>
        <taxon>Bacillati</taxon>
        <taxon>Actinomycetota</taxon>
        <taxon>Actinomycetes</taxon>
        <taxon>Micrococcales</taxon>
        <taxon>Microbacteriaceae</taxon>
        <taxon>Leifsonia</taxon>
    </lineage>
</organism>
<accession>A0AAU7GBS1</accession>
<reference evidence="1" key="1">
    <citation type="submission" date="2024-05" db="EMBL/GenBank/DDBJ databases">
        <title>The Natural Products Discovery Center: Release of the First 8490 Sequenced Strains for Exploring Actinobacteria Biosynthetic Diversity.</title>
        <authorList>
            <person name="Kalkreuter E."/>
            <person name="Kautsar S.A."/>
            <person name="Yang D."/>
            <person name="Bader C.D."/>
            <person name="Teijaro C.N."/>
            <person name="Fluegel L."/>
            <person name="Davis C.M."/>
            <person name="Simpson J.R."/>
            <person name="Lauterbach L."/>
            <person name="Steele A.D."/>
            <person name="Gui C."/>
            <person name="Meng S."/>
            <person name="Li G."/>
            <person name="Viehrig K."/>
            <person name="Ye F."/>
            <person name="Su P."/>
            <person name="Kiefer A.F."/>
            <person name="Nichols A."/>
            <person name="Cepeda A.J."/>
            <person name="Yan W."/>
            <person name="Fan B."/>
            <person name="Jiang Y."/>
            <person name="Adhikari A."/>
            <person name="Zheng C.-J."/>
            <person name="Schuster L."/>
            <person name="Cowan T.M."/>
            <person name="Smanski M.J."/>
            <person name="Chevrette M.G."/>
            <person name="de Carvalho L.P.S."/>
            <person name="Shen B."/>
        </authorList>
    </citation>
    <scope>NUCLEOTIDE SEQUENCE</scope>
    <source>
        <strain evidence="1">NPDC080035</strain>
    </source>
</reference>
<name>A0AAU7GBS1_9MICO</name>
<evidence type="ECO:0000313" key="1">
    <source>
        <dbReference type="EMBL" id="XBM47705.1"/>
    </source>
</evidence>
<gene>
    <name evidence="1" type="ORF">AAME72_16770</name>
</gene>